<dbReference type="AlphaFoldDB" id="A0A1B7XA76"/>
<comment type="caution">
    <text evidence="2">The sequence shown here is derived from an EMBL/GenBank/DDBJ whole genome shotgun (WGS) entry which is preliminary data.</text>
</comment>
<name>A0A1B7XA76_9BACT</name>
<dbReference type="OrthoDB" id="7861086at2"/>
<dbReference type="STRING" id="1560234.SP90_13655"/>
<evidence type="ECO:0000256" key="1">
    <source>
        <dbReference type="SAM" id="Phobius"/>
    </source>
</evidence>
<dbReference type="EMBL" id="JXMS01000028">
    <property type="protein sequence ID" value="OBQ46237.1"/>
    <property type="molecule type" value="Genomic_DNA"/>
</dbReference>
<proteinExistence type="predicted"/>
<evidence type="ECO:0000313" key="3">
    <source>
        <dbReference type="Proteomes" id="UP000091979"/>
    </source>
</evidence>
<sequence length="106" mass="12444">MGWLKQLWRGQYPLWKAFWVFNVLFILLFIIALDRTICADSLDTHTKAGMLLLLQFVRIPYSIVAVVGLKRSTDNYMGHAFWKNLSYLILIFIGIYMFSSFLLAFQ</sequence>
<organism evidence="2 3">
    <name type="scientific">Halodesulfovibrio spirochaetisodalis</name>
    <dbReference type="NCBI Taxonomy" id="1560234"/>
    <lineage>
        <taxon>Bacteria</taxon>
        <taxon>Pseudomonadati</taxon>
        <taxon>Thermodesulfobacteriota</taxon>
        <taxon>Desulfovibrionia</taxon>
        <taxon>Desulfovibrionales</taxon>
        <taxon>Desulfovibrionaceae</taxon>
        <taxon>Halodesulfovibrio</taxon>
    </lineage>
</organism>
<accession>A0A1B7XA76</accession>
<dbReference type="RefSeq" id="WP_066857382.1">
    <property type="nucleotide sequence ID" value="NZ_JXMS01000028.1"/>
</dbReference>
<keyword evidence="1" id="KW-0812">Transmembrane</keyword>
<feature type="transmembrane region" description="Helical" evidence="1">
    <location>
        <begin position="12"/>
        <end position="33"/>
    </location>
</feature>
<keyword evidence="1" id="KW-0472">Membrane</keyword>
<protein>
    <submittedName>
        <fullName evidence="2">Uncharacterized protein</fullName>
    </submittedName>
</protein>
<keyword evidence="1" id="KW-1133">Transmembrane helix</keyword>
<evidence type="ECO:0000313" key="2">
    <source>
        <dbReference type="EMBL" id="OBQ46237.1"/>
    </source>
</evidence>
<dbReference type="Proteomes" id="UP000091979">
    <property type="component" value="Unassembled WGS sequence"/>
</dbReference>
<reference evidence="2 3" key="1">
    <citation type="submission" date="2015-01" db="EMBL/GenBank/DDBJ databases">
        <title>Desulfovibrio sp. JC271 draft genome sequence.</title>
        <authorList>
            <person name="Shivani Y."/>
            <person name="Subhash Y."/>
            <person name="Sasikala C."/>
            <person name="Ramana C.V."/>
        </authorList>
    </citation>
    <scope>NUCLEOTIDE SEQUENCE [LARGE SCALE GENOMIC DNA]</scope>
    <source>
        <strain evidence="2 3">JC271</strain>
    </source>
</reference>
<keyword evidence="3" id="KW-1185">Reference proteome</keyword>
<gene>
    <name evidence="2" type="ORF">SP90_13655</name>
</gene>
<feature type="transmembrane region" description="Helical" evidence="1">
    <location>
        <begin position="81"/>
        <end position="105"/>
    </location>
</feature>
<dbReference type="PATRIC" id="fig|1560234.3.peg.1844"/>
<feature type="transmembrane region" description="Helical" evidence="1">
    <location>
        <begin position="48"/>
        <end position="69"/>
    </location>
</feature>